<dbReference type="GO" id="GO:0044715">
    <property type="term" value="F:8-oxo-dGDP phosphatase activity"/>
    <property type="evidence" value="ECO:0007669"/>
    <property type="project" value="TreeGrafter"/>
</dbReference>
<accession>A0A8H5GUV1</accession>
<dbReference type="OrthoDB" id="10261522at2759"/>
<dbReference type="PANTHER" id="PTHR13622:SF8">
    <property type="entry name" value="THIAMIN PYROPHOSPHOKINASE 1"/>
    <property type="match status" value="1"/>
</dbReference>
<evidence type="ECO:0000313" key="2">
    <source>
        <dbReference type="EMBL" id="KAF5371250.1"/>
    </source>
</evidence>
<dbReference type="Proteomes" id="UP000559256">
    <property type="component" value="Unassembled WGS sequence"/>
</dbReference>
<protein>
    <recommendedName>
        <fullName evidence="1">Nudix hydrolase domain-containing protein</fullName>
    </recommendedName>
</protein>
<dbReference type="SUPFAM" id="SSF55811">
    <property type="entry name" value="Nudix"/>
    <property type="match status" value="1"/>
</dbReference>
<evidence type="ECO:0000259" key="1">
    <source>
        <dbReference type="PROSITE" id="PS51462"/>
    </source>
</evidence>
<gene>
    <name evidence="2" type="ORF">D9758_004231</name>
</gene>
<comment type="caution">
    <text evidence="2">The sequence shown here is derived from an EMBL/GenBank/DDBJ whole genome shotgun (WGS) entry which is preliminary data.</text>
</comment>
<dbReference type="InterPro" id="IPR000086">
    <property type="entry name" value="NUDIX_hydrolase_dom"/>
</dbReference>
<keyword evidence="3" id="KW-1185">Reference proteome</keyword>
<dbReference type="PANTHER" id="PTHR13622">
    <property type="entry name" value="THIAMIN PYROPHOSPHOKINASE"/>
    <property type="match status" value="1"/>
</dbReference>
<dbReference type="InterPro" id="IPR015797">
    <property type="entry name" value="NUDIX_hydrolase-like_dom_sf"/>
</dbReference>
<dbReference type="EMBL" id="JAACJM010000009">
    <property type="protein sequence ID" value="KAF5371250.1"/>
    <property type="molecule type" value="Genomic_DNA"/>
</dbReference>
<dbReference type="Gene3D" id="3.90.79.10">
    <property type="entry name" value="Nucleoside Triphosphate Pyrophosphohydrolase"/>
    <property type="match status" value="1"/>
</dbReference>
<dbReference type="AlphaFoldDB" id="A0A8H5GUV1"/>
<feature type="domain" description="Nudix hydrolase" evidence="1">
    <location>
        <begin position="187"/>
        <end position="335"/>
    </location>
</feature>
<dbReference type="Pfam" id="PF15916">
    <property type="entry name" value="DUF4743"/>
    <property type="match status" value="1"/>
</dbReference>
<dbReference type="CDD" id="cd03676">
    <property type="entry name" value="NUDIX_Tnr3_like"/>
    <property type="match status" value="1"/>
</dbReference>
<name>A0A8H5GUV1_9AGAR</name>
<evidence type="ECO:0000313" key="3">
    <source>
        <dbReference type="Proteomes" id="UP000559256"/>
    </source>
</evidence>
<dbReference type="PROSITE" id="PS51462">
    <property type="entry name" value="NUDIX"/>
    <property type="match status" value="1"/>
</dbReference>
<reference evidence="2 3" key="1">
    <citation type="journal article" date="2020" name="ISME J.">
        <title>Uncovering the hidden diversity of litter-decomposition mechanisms in mushroom-forming fungi.</title>
        <authorList>
            <person name="Floudas D."/>
            <person name="Bentzer J."/>
            <person name="Ahren D."/>
            <person name="Johansson T."/>
            <person name="Persson P."/>
            <person name="Tunlid A."/>
        </authorList>
    </citation>
    <scope>NUCLEOTIDE SEQUENCE [LARGE SCALE GENOMIC DNA]</scope>
    <source>
        <strain evidence="2 3">CBS 291.85</strain>
    </source>
</reference>
<organism evidence="2 3">
    <name type="scientific">Tetrapyrgos nigripes</name>
    <dbReference type="NCBI Taxonomy" id="182062"/>
    <lineage>
        <taxon>Eukaryota</taxon>
        <taxon>Fungi</taxon>
        <taxon>Dikarya</taxon>
        <taxon>Basidiomycota</taxon>
        <taxon>Agaricomycotina</taxon>
        <taxon>Agaricomycetes</taxon>
        <taxon>Agaricomycetidae</taxon>
        <taxon>Agaricales</taxon>
        <taxon>Marasmiineae</taxon>
        <taxon>Marasmiaceae</taxon>
        <taxon>Tetrapyrgos</taxon>
    </lineage>
</organism>
<sequence length="365" mass="40616">MLRYQLSKFVSQLRCISTAPAKSLQRSLKLPPSCTSLLDSVKKANNVFLPNGPFDPASESLAFCRTRSKAVTEDELKYDKERLVPFRLPTGNVVGLLRPQVFEALASEKELDLSRNGVSFQSGMDYDARTRYMNNLVGRWKGEGLFAGILRGWSDELFPVYETWSSTSQLAFSIERAALPLFGFPNYGCLMTGYFICSKTNETMIWVPRRSKTKKTWPNKLDVTVGGGLGTGETPLNTIIRESVEEASFDESFVSSYIKSAGLLTLHNRNPVGWLLPGVYYLFDLQLPGNNSIQPKVVVPASEGGEVESFELMTAQEVLDNIAAGEFKSSSGLALVDFLIRHGLFTSATDENYVEICIELGQRFY</sequence>
<dbReference type="Pfam" id="PF00293">
    <property type="entry name" value="NUDIX"/>
    <property type="match status" value="1"/>
</dbReference>
<proteinExistence type="predicted"/>
<dbReference type="InterPro" id="IPR031804">
    <property type="entry name" value="DUF4743"/>
</dbReference>